<dbReference type="SUPFAM" id="SSF51735">
    <property type="entry name" value="NAD(P)-binding Rossmann-fold domains"/>
    <property type="match status" value="1"/>
</dbReference>
<dbReference type="CDD" id="cd05289">
    <property type="entry name" value="MDR_like_2"/>
    <property type="match status" value="1"/>
</dbReference>
<evidence type="ECO:0000313" key="4">
    <source>
        <dbReference type="Proteomes" id="UP001059607"/>
    </source>
</evidence>
<dbReference type="PROSITE" id="PS01162">
    <property type="entry name" value="QOR_ZETA_CRYSTAL"/>
    <property type="match status" value="1"/>
</dbReference>
<dbReference type="InterPro" id="IPR020843">
    <property type="entry name" value="ER"/>
</dbReference>
<dbReference type="RefSeq" id="WP_054615312.1">
    <property type="nucleotide sequence ID" value="NZ_CP101125.1"/>
</dbReference>
<sequence>MSTLQRAVLIRAYGGAGVVEVAKIQKPEPEQDEVLVRVRAAGVNGIDWKVREGHVRNAFTLPLPIVLGAEIAGVVEAVGPGASRFRIGDRVMGAIGKLGAYAEFVSVSESSLSLTPENIDDMHAAAVPVAAVAAWKSLHHAGPIHPGQRILVHGGAGGLGAYAVQFAKRAAAEVFATAGAADLDYVRSLGADHVIDYQAQRFEEVIRDIDLVLDYVGGEVLDRSWQVLAENGVIVGTSSPDILARTPANRRGLWFMNKPDPELLASLAKEIANGTLRSRIGEVIGFADIPTAIERNRTVSGTGKVVADFSR</sequence>
<evidence type="ECO:0000256" key="1">
    <source>
        <dbReference type="ARBA" id="ARBA00023002"/>
    </source>
</evidence>
<dbReference type="InterPro" id="IPR050700">
    <property type="entry name" value="YIM1/Zinc_Alcohol_DH_Fams"/>
</dbReference>
<evidence type="ECO:0000259" key="2">
    <source>
        <dbReference type="SMART" id="SM00829"/>
    </source>
</evidence>
<dbReference type="InterPro" id="IPR002364">
    <property type="entry name" value="Quin_OxRdtase/zeta-crystal_CS"/>
</dbReference>
<dbReference type="SUPFAM" id="SSF50129">
    <property type="entry name" value="GroES-like"/>
    <property type="match status" value="1"/>
</dbReference>
<dbReference type="Proteomes" id="UP001059607">
    <property type="component" value="Chromosome"/>
</dbReference>
<feature type="domain" description="Enoyl reductase (ER)" evidence="2">
    <location>
        <begin position="14"/>
        <end position="307"/>
    </location>
</feature>
<dbReference type="InterPro" id="IPR011032">
    <property type="entry name" value="GroES-like_sf"/>
</dbReference>
<dbReference type="InterPro" id="IPR036291">
    <property type="entry name" value="NAD(P)-bd_dom_sf"/>
</dbReference>
<gene>
    <name evidence="3" type="ORF">NK667_15290</name>
</gene>
<organism evidence="3 4">
    <name type="scientific">Pseudomonas nunensis</name>
    <dbReference type="NCBI Taxonomy" id="2961896"/>
    <lineage>
        <taxon>Bacteria</taxon>
        <taxon>Pseudomonadati</taxon>
        <taxon>Pseudomonadota</taxon>
        <taxon>Gammaproteobacteria</taxon>
        <taxon>Pseudomonadales</taxon>
        <taxon>Pseudomonadaceae</taxon>
        <taxon>Pseudomonas</taxon>
    </lineage>
</organism>
<dbReference type="Pfam" id="PF08240">
    <property type="entry name" value="ADH_N"/>
    <property type="match status" value="1"/>
</dbReference>
<name>A0ABY5EPK3_9PSED</name>
<dbReference type="InterPro" id="IPR013154">
    <property type="entry name" value="ADH-like_N"/>
</dbReference>
<dbReference type="PANTHER" id="PTHR11695">
    <property type="entry name" value="ALCOHOL DEHYDROGENASE RELATED"/>
    <property type="match status" value="1"/>
</dbReference>
<protein>
    <submittedName>
        <fullName evidence="3">NADP-dependent oxidoreductase</fullName>
    </submittedName>
</protein>
<reference evidence="3" key="1">
    <citation type="submission" date="2022-07" db="EMBL/GenBank/DDBJ databases">
        <title>Pseudomonas nunamit sp. nov. an antifungal species isolated from Greenland.</title>
        <authorList>
            <person name="Ntana F."/>
            <person name="Hennessy R.C."/>
            <person name="Zervas A."/>
            <person name="Stougaard P."/>
        </authorList>
    </citation>
    <scope>NUCLEOTIDE SEQUENCE</scope>
    <source>
        <strain evidence="3">In5</strain>
    </source>
</reference>
<proteinExistence type="predicted"/>
<dbReference type="EMBL" id="CP101125">
    <property type="protein sequence ID" value="UTO17658.1"/>
    <property type="molecule type" value="Genomic_DNA"/>
</dbReference>
<dbReference type="Gene3D" id="3.90.180.10">
    <property type="entry name" value="Medium-chain alcohol dehydrogenases, catalytic domain"/>
    <property type="match status" value="1"/>
</dbReference>
<accession>A0ABY5EPK3</accession>
<keyword evidence="1" id="KW-0560">Oxidoreductase</keyword>
<dbReference type="PANTHER" id="PTHR11695:SF294">
    <property type="entry name" value="RETICULON-4-INTERACTING PROTEIN 1, MITOCHONDRIAL"/>
    <property type="match status" value="1"/>
</dbReference>
<dbReference type="Gene3D" id="3.40.50.720">
    <property type="entry name" value="NAD(P)-binding Rossmann-like Domain"/>
    <property type="match status" value="1"/>
</dbReference>
<keyword evidence="4" id="KW-1185">Reference proteome</keyword>
<dbReference type="SMART" id="SM00829">
    <property type="entry name" value="PKS_ER"/>
    <property type="match status" value="1"/>
</dbReference>
<dbReference type="Pfam" id="PF13602">
    <property type="entry name" value="ADH_zinc_N_2"/>
    <property type="match status" value="1"/>
</dbReference>
<evidence type="ECO:0000313" key="3">
    <source>
        <dbReference type="EMBL" id="UTO17658.1"/>
    </source>
</evidence>